<dbReference type="Proteomes" id="UP000198440">
    <property type="component" value="Unassembled WGS sequence"/>
</dbReference>
<name>A0A239LEY0_9RHOB</name>
<dbReference type="AlphaFoldDB" id="A0A239LEY0"/>
<protein>
    <submittedName>
        <fullName evidence="1">Uncharacterized protein</fullName>
    </submittedName>
</protein>
<gene>
    <name evidence="1" type="ORF">SAMN04488078_10862</name>
</gene>
<organism evidence="1 2">
    <name type="scientific">Antarctobacter heliothermus</name>
    <dbReference type="NCBI Taxonomy" id="74033"/>
    <lineage>
        <taxon>Bacteria</taxon>
        <taxon>Pseudomonadati</taxon>
        <taxon>Pseudomonadota</taxon>
        <taxon>Alphaproteobacteria</taxon>
        <taxon>Rhodobacterales</taxon>
        <taxon>Roseobacteraceae</taxon>
        <taxon>Antarctobacter</taxon>
    </lineage>
</organism>
<proteinExistence type="predicted"/>
<reference evidence="1 2" key="1">
    <citation type="submission" date="2017-06" db="EMBL/GenBank/DDBJ databases">
        <authorList>
            <person name="Kim H.J."/>
            <person name="Triplett B.A."/>
        </authorList>
    </citation>
    <scope>NUCLEOTIDE SEQUENCE [LARGE SCALE GENOMIC DNA]</scope>
    <source>
        <strain evidence="1 2">DSM 11445</strain>
    </source>
</reference>
<evidence type="ECO:0000313" key="2">
    <source>
        <dbReference type="Proteomes" id="UP000198440"/>
    </source>
</evidence>
<dbReference type="EMBL" id="FZON01000086">
    <property type="protein sequence ID" value="SNT28084.1"/>
    <property type="molecule type" value="Genomic_DNA"/>
</dbReference>
<accession>A0A239LEY0</accession>
<evidence type="ECO:0000313" key="1">
    <source>
        <dbReference type="EMBL" id="SNT28084.1"/>
    </source>
</evidence>
<sequence>MSEVTLFGIDLAKRVFQLQGTRSDGSVAFLGFGFYPRSGFMYINLGPARLWGERSCQIEPVC</sequence>